<gene>
    <name evidence="21" type="ORF">WJX72_005569</name>
</gene>
<evidence type="ECO:0000256" key="7">
    <source>
        <dbReference type="ARBA" id="ARBA00011245"/>
    </source>
</evidence>
<evidence type="ECO:0000256" key="14">
    <source>
        <dbReference type="ARBA" id="ARBA00023239"/>
    </source>
</evidence>
<dbReference type="EMBL" id="JALJOR010000008">
    <property type="protein sequence ID" value="KAK9812903.1"/>
    <property type="molecule type" value="Genomic_DNA"/>
</dbReference>
<dbReference type="FunFam" id="1.10.1040.50:FF:000004">
    <property type="entry name" value="Peroxisomal fatty acid beta-oxidation multifunctional protein"/>
    <property type="match status" value="1"/>
</dbReference>
<keyword evidence="12" id="KW-0576">Peroxisome</keyword>
<evidence type="ECO:0000256" key="6">
    <source>
        <dbReference type="ARBA" id="ARBA00008750"/>
    </source>
</evidence>
<evidence type="ECO:0000256" key="15">
    <source>
        <dbReference type="ARBA" id="ARBA00023268"/>
    </source>
</evidence>
<evidence type="ECO:0000259" key="20">
    <source>
        <dbReference type="Pfam" id="PF02737"/>
    </source>
</evidence>
<dbReference type="SUPFAM" id="SSF51735">
    <property type="entry name" value="NAD(P)-binding Rossmann-fold domains"/>
    <property type="match status" value="1"/>
</dbReference>
<name>A0AAW1PXK2_9CHLO</name>
<evidence type="ECO:0000256" key="1">
    <source>
        <dbReference type="ARBA" id="ARBA00000452"/>
    </source>
</evidence>
<dbReference type="Gene3D" id="3.90.226.10">
    <property type="entry name" value="2-enoyl-CoA Hydratase, Chain A, domain 1"/>
    <property type="match status" value="1"/>
</dbReference>
<dbReference type="SUPFAM" id="SSF52096">
    <property type="entry name" value="ClpP/crotonase"/>
    <property type="match status" value="1"/>
</dbReference>
<feature type="domain" description="3-hydroxyacyl-CoA dehydrogenase C-terminal" evidence="19">
    <location>
        <begin position="487"/>
        <end position="580"/>
    </location>
</feature>
<dbReference type="SUPFAM" id="SSF48179">
    <property type="entry name" value="6-phosphogluconate dehydrogenase C-terminal domain-like"/>
    <property type="match status" value="2"/>
</dbReference>
<dbReference type="CDD" id="cd06558">
    <property type="entry name" value="crotonase-like"/>
    <property type="match status" value="1"/>
</dbReference>
<evidence type="ECO:0000256" key="10">
    <source>
        <dbReference type="ARBA" id="ARBA00023027"/>
    </source>
</evidence>
<keyword evidence="11" id="KW-0443">Lipid metabolism</keyword>
<comment type="catalytic activity">
    <reaction evidence="2">
        <text>a (3E)-enoyl-CoA = a 4-saturated (2E)-enoyl-CoA</text>
        <dbReference type="Rhea" id="RHEA:45228"/>
        <dbReference type="ChEBI" id="CHEBI:58521"/>
        <dbReference type="ChEBI" id="CHEBI:85097"/>
        <dbReference type="EC" id="5.3.3.8"/>
    </reaction>
</comment>
<evidence type="ECO:0000256" key="12">
    <source>
        <dbReference type="ARBA" id="ARBA00023140"/>
    </source>
</evidence>
<evidence type="ECO:0000313" key="21">
    <source>
        <dbReference type="EMBL" id="KAK9812903.1"/>
    </source>
</evidence>
<evidence type="ECO:0000256" key="17">
    <source>
        <dbReference type="ARBA" id="ARBA00023709"/>
    </source>
</evidence>
<dbReference type="FunFam" id="3.90.226.10:FF:000011">
    <property type="entry name" value="Fatty acid oxidation complex subunit alpha"/>
    <property type="match status" value="1"/>
</dbReference>
<dbReference type="GO" id="GO:0008692">
    <property type="term" value="F:3-hydroxybutyryl-CoA epimerase activity"/>
    <property type="evidence" value="ECO:0007669"/>
    <property type="project" value="UniProtKB-EC"/>
</dbReference>
<dbReference type="InterPro" id="IPR006180">
    <property type="entry name" value="3-OHacyl-CoA_DH_CS"/>
</dbReference>
<evidence type="ECO:0000256" key="3">
    <source>
        <dbReference type="ARBA" id="ARBA00004275"/>
    </source>
</evidence>
<dbReference type="InterPro" id="IPR008927">
    <property type="entry name" value="6-PGluconate_DH-like_C_sf"/>
</dbReference>
<dbReference type="Proteomes" id="UP001489004">
    <property type="component" value="Unassembled WGS sequence"/>
</dbReference>
<evidence type="ECO:0000256" key="5">
    <source>
        <dbReference type="ARBA" id="ARBA00007005"/>
    </source>
</evidence>
<evidence type="ECO:0000256" key="13">
    <source>
        <dbReference type="ARBA" id="ARBA00023235"/>
    </source>
</evidence>
<comment type="similarity">
    <text evidence="6">In the N-terminal section; belongs to the enoyl-CoA hydratase/isomerase family.</text>
</comment>
<comment type="subunit">
    <text evidence="7">Monomer.</text>
</comment>
<comment type="catalytic activity">
    <reaction evidence="1">
        <text>a (3Z)-enoyl-CoA = a 4-saturated (2E)-enoyl-CoA</text>
        <dbReference type="Rhea" id="RHEA:45900"/>
        <dbReference type="ChEBI" id="CHEBI:85097"/>
        <dbReference type="ChEBI" id="CHEBI:85489"/>
        <dbReference type="EC" id="5.3.3.8"/>
    </reaction>
</comment>
<dbReference type="AlphaFoldDB" id="A0AAW1PXK2"/>
<comment type="subcellular location">
    <subcellularLocation>
        <location evidence="3">Peroxisome</location>
    </subcellularLocation>
</comment>
<comment type="pathway">
    <text evidence="4">Lipid metabolism; fatty acid beta-oxidation.</text>
</comment>
<evidence type="ECO:0000256" key="2">
    <source>
        <dbReference type="ARBA" id="ARBA00000765"/>
    </source>
</evidence>
<proteinExistence type="inferred from homology"/>
<keyword evidence="9" id="KW-0560">Oxidoreductase</keyword>
<comment type="catalytic activity">
    <reaction evidence="17">
        <text>a (3S)-3-hydroxyacyl-CoA = a (2E)-enoyl-CoA + H2O</text>
        <dbReference type="Rhea" id="RHEA:16105"/>
        <dbReference type="ChEBI" id="CHEBI:15377"/>
        <dbReference type="ChEBI" id="CHEBI:57318"/>
        <dbReference type="ChEBI" id="CHEBI:58856"/>
        <dbReference type="EC" id="4.2.1.17"/>
    </reaction>
</comment>
<dbReference type="InterPro" id="IPR029045">
    <property type="entry name" value="ClpP/crotonase-like_dom_sf"/>
</dbReference>
<dbReference type="PANTHER" id="PTHR23309:SF49">
    <property type="entry name" value="PEROXISOMAL BIFUNCTIONAL ENZYME"/>
    <property type="match status" value="1"/>
</dbReference>
<evidence type="ECO:0000259" key="19">
    <source>
        <dbReference type="Pfam" id="PF00725"/>
    </source>
</evidence>
<dbReference type="GO" id="GO:0004300">
    <property type="term" value="F:enoyl-CoA hydratase activity"/>
    <property type="evidence" value="ECO:0007669"/>
    <property type="project" value="UniProtKB-EC"/>
</dbReference>
<comment type="catalytic activity">
    <reaction evidence="16">
        <text>(3S)-3-hydroxybutanoyl-CoA = (3R)-3-hydroxybutanoyl-CoA</text>
        <dbReference type="Rhea" id="RHEA:21760"/>
        <dbReference type="ChEBI" id="CHEBI:57315"/>
        <dbReference type="ChEBI" id="CHEBI:57316"/>
        <dbReference type="EC" id="5.1.2.3"/>
    </reaction>
</comment>
<dbReference type="InterPro" id="IPR006176">
    <property type="entry name" value="3-OHacyl-CoA_DH_NAD-bd"/>
</dbReference>
<keyword evidence="14" id="KW-0456">Lyase</keyword>
<evidence type="ECO:0000256" key="11">
    <source>
        <dbReference type="ARBA" id="ARBA00023098"/>
    </source>
</evidence>
<dbReference type="FunFam" id="3.40.50.720:FF:000009">
    <property type="entry name" value="Fatty oxidation complex, alpha subunit"/>
    <property type="match status" value="1"/>
</dbReference>
<evidence type="ECO:0000256" key="9">
    <source>
        <dbReference type="ARBA" id="ARBA00023002"/>
    </source>
</evidence>
<dbReference type="Pfam" id="PF00725">
    <property type="entry name" value="3HCDH"/>
    <property type="match status" value="1"/>
</dbReference>
<evidence type="ECO:0008006" key="23">
    <source>
        <dbReference type="Google" id="ProtNLM"/>
    </source>
</evidence>
<dbReference type="PROSITE" id="PS00067">
    <property type="entry name" value="3HCDH"/>
    <property type="match status" value="1"/>
</dbReference>
<keyword evidence="8" id="KW-0276">Fatty acid metabolism</keyword>
<keyword evidence="22" id="KW-1185">Reference proteome</keyword>
<evidence type="ECO:0000256" key="4">
    <source>
        <dbReference type="ARBA" id="ARBA00005005"/>
    </source>
</evidence>
<sequence length="723" mass="76979">MSGPTAALQLHDHGVAVITLQNPPVNALHPKLLESLFTCLAEAQASREVKAIVITGDGGLFSAGFDIAVFTQQSGGGIDRTVNDKLCTLVEDGPKPTVAAIEGIALGGGCEVALACNARVCTPGTKLGLPELQLGILPGFGGTQRLPRLVGLQKACEMMLTSQPVTAQAAAQLGLVDAVVPHDELLSVAKQVALDIADGRTARLMTLYRTDKLPPLPEALMIINFAKAQSTKRAPQLRHPQLCLDAVHTGVAFGGQAGLVKEQEAFAEAASLDTHKALVHIFFAQRATKRVKGVTDCGLAARPVKSLAVIGGGLMGSGIATASVLVGIQVLMKEVNAQFLQAGLDRIKANLRNRVKKGKMSQDAADAALARVSGTLEYTQFSEVDMVIEAVIEDVSLKQRIFTDLEKVCRPDAILATNTSTIDIDVVGAKTRAADRIIGAHFFSPAHVMPLLEIVRTSKTSKQVVLDTLEYGSQIRKTPVVVGNCTGFAVNRVFFPYTQGACLLVDMGLDPYVIDKVIAQQFGMPMGPFRLSDLVGADIGMHVGKSYLEAFPDRVYVSKLIMGLNAANRLGEKTGQGFYKFDSNRRAVQDPALQPIVDASRRAARISIPGLEASSMTVRDIVEFIFFPVVNEGCRVIEEGIVDKPADLDVASVLAMGFPAFRGGIIKWADLLSAAYVHKRLQRWADDFAPVGLAGVFKPSRYLEKACAAGVQLGAGVNVSSQL</sequence>
<evidence type="ECO:0000313" key="22">
    <source>
        <dbReference type="Proteomes" id="UP001489004"/>
    </source>
</evidence>
<evidence type="ECO:0000256" key="16">
    <source>
        <dbReference type="ARBA" id="ARBA00023701"/>
    </source>
</evidence>
<accession>A0AAW1PXK2</accession>
<evidence type="ECO:0000256" key="8">
    <source>
        <dbReference type="ARBA" id="ARBA00022832"/>
    </source>
</evidence>
<dbReference type="GO" id="GO:0006635">
    <property type="term" value="P:fatty acid beta-oxidation"/>
    <property type="evidence" value="ECO:0007669"/>
    <property type="project" value="UniProtKB-ARBA"/>
</dbReference>
<dbReference type="Pfam" id="PF02737">
    <property type="entry name" value="3HCDH_N"/>
    <property type="match status" value="1"/>
</dbReference>
<dbReference type="GO" id="GO:0070403">
    <property type="term" value="F:NAD+ binding"/>
    <property type="evidence" value="ECO:0007669"/>
    <property type="project" value="InterPro"/>
</dbReference>
<evidence type="ECO:0000256" key="18">
    <source>
        <dbReference type="ARBA" id="ARBA00023717"/>
    </source>
</evidence>
<dbReference type="Gene3D" id="1.10.1040.50">
    <property type="match status" value="1"/>
</dbReference>
<dbReference type="GO" id="GO:0003857">
    <property type="term" value="F:(3S)-3-hydroxyacyl-CoA dehydrogenase (NAD+) activity"/>
    <property type="evidence" value="ECO:0007669"/>
    <property type="project" value="TreeGrafter"/>
</dbReference>
<dbReference type="GO" id="GO:0005777">
    <property type="term" value="C:peroxisome"/>
    <property type="evidence" value="ECO:0007669"/>
    <property type="project" value="UniProtKB-SubCell"/>
</dbReference>
<dbReference type="InterPro" id="IPR036291">
    <property type="entry name" value="NAD(P)-bd_dom_sf"/>
</dbReference>
<protein>
    <recommendedName>
        <fullName evidence="23">3-hydroxyacyl-CoA dehydrogenase</fullName>
    </recommendedName>
</protein>
<dbReference type="InterPro" id="IPR001753">
    <property type="entry name" value="Enoyl-CoA_hydra/iso"/>
</dbReference>
<comment type="similarity">
    <text evidence="5">In the central section; belongs to the 3-hydroxyacyl-CoA dehydrogenase family.</text>
</comment>
<feature type="domain" description="3-hydroxyacyl-CoA dehydrogenase NAD binding" evidence="20">
    <location>
        <begin position="307"/>
        <end position="484"/>
    </location>
</feature>
<dbReference type="InterPro" id="IPR006108">
    <property type="entry name" value="3HC_DH_C"/>
</dbReference>
<comment type="catalytic activity">
    <reaction evidence="18">
        <text>a 4-saturated-(3S)-3-hydroxyacyl-CoA = a (3E)-enoyl-CoA + H2O</text>
        <dbReference type="Rhea" id="RHEA:20724"/>
        <dbReference type="ChEBI" id="CHEBI:15377"/>
        <dbReference type="ChEBI" id="CHEBI:58521"/>
        <dbReference type="ChEBI" id="CHEBI:137480"/>
        <dbReference type="EC" id="4.2.1.17"/>
    </reaction>
</comment>
<dbReference type="Pfam" id="PF00378">
    <property type="entry name" value="ECH_1"/>
    <property type="match status" value="1"/>
</dbReference>
<comment type="caution">
    <text evidence="21">The sequence shown here is derived from an EMBL/GenBank/DDBJ whole genome shotgun (WGS) entry which is preliminary data.</text>
</comment>
<dbReference type="PANTHER" id="PTHR23309">
    <property type="entry name" value="3-HYDROXYACYL-COA DEHYROGENASE"/>
    <property type="match status" value="1"/>
</dbReference>
<keyword evidence="10" id="KW-0520">NAD</keyword>
<dbReference type="Gene3D" id="3.40.50.720">
    <property type="entry name" value="NAD(P)-binding Rossmann-like Domain"/>
    <property type="match status" value="1"/>
</dbReference>
<keyword evidence="13" id="KW-0413">Isomerase</keyword>
<keyword evidence="15" id="KW-0511">Multifunctional enzyme</keyword>
<organism evidence="21 22">
    <name type="scientific">[Myrmecia] bisecta</name>
    <dbReference type="NCBI Taxonomy" id="41462"/>
    <lineage>
        <taxon>Eukaryota</taxon>
        <taxon>Viridiplantae</taxon>
        <taxon>Chlorophyta</taxon>
        <taxon>core chlorophytes</taxon>
        <taxon>Trebouxiophyceae</taxon>
        <taxon>Trebouxiales</taxon>
        <taxon>Trebouxiaceae</taxon>
        <taxon>Myrmecia</taxon>
    </lineage>
</organism>
<reference evidence="21 22" key="1">
    <citation type="journal article" date="2024" name="Nat. Commun.">
        <title>Phylogenomics reveals the evolutionary origins of lichenization in chlorophyte algae.</title>
        <authorList>
            <person name="Puginier C."/>
            <person name="Libourel C."/>
            <person name="Otte J."/>
            <person name="Skaloud P."/>
            <person name="Haon M."/>
            <person name="Grisel S."/>
            <person name="Petersen M."/>
            <person name="Berrin J.G."/>
            <person name="Delaux P.M."/>
            <person name="Dal Grande F."/>
            <person name="Keller J."/>
        </authorList>
    </citation>
    <scope>NUCLEOTIDE SEQUENCE [LARGE SCALE GENOMIC DNA]</scope>
    <source>
        <strain evidence="21 22">SAG 2043</strain>
    </source>
</reference>
<dbReference type="GO" id="GO:0004165">
    <property type="term" value="F:delta(3)-delta(2)-enoyl-CoA isomerase activity"/>
    <property type="evidence" value="ECO:0007669"/>
    <property type="project" value="UniProtKB-EC"/>
</dbReference>